<reference evidence="2" key="1">
    <citation type="submission" date="2022-11" db="UniProtKB">
        <authorList>
            <consortium name="WormBaseParasite"/>
        </authorList>
    </citation>
    <scope>IDENTIFICATION</scope>
</reference>
<organism evidence="1 2">
    <name type="scientific">Panagrolaimus sp. JU765</name>
    <dbReference type="NCBI Taxonomy" id="591449"/>
    <lineage>
        <taxon>Eukaryota</taxon>
        <taxon>Metazoa</taxon>
        <taxon>Ecdysozoa</taxon>
        <taxon>Nematoda</taxon>
        <taxon>Chromadorea</taxon>
        <taxon>Rhabditida</taxon>
        <taxon>Tylenchina</taxon>
        <taxon>Panagrolaimomorpha</taxon>
        <taxon>Panagrolaimoidea</taxon>
        <taxon>Panagrolaimidae</taxon>
        <taxon>Panagrolaimus</taxon>
    </lineage>
</organism>
<proteinExistence type="predicted"/>
<accession>A0AC34RAR3</accession>
<dbReference type="Proteomes" id="UP000887576">
    <property type="component" value="Unplaced"/>
</dbReference>
<evidence type="ECO:0000313" key="1">
    <source>
        <dbReference type="Proteomes" id="UP000887576"/>
    </source>
</evidence>
<evidence type="ECO:0000313" key="2">
    <source>
        <dbReference type="WBParaSite" id="JU765_v2.g5085.t1"/>
    </source>
</evidence>
<dbReference type="WBParaSite" id="JU765_v2.g5085.t1">
    <property type="protein sequence ID" value="JU765_v2.g5085.t1"/>
    <property type="gene ID" value="JU765_v2.g5085"/>
</dbReference>
<protein>
    <submittedName>
        <fullName evidence="2">Eukaryotic translation initiation factor 3 subunit C N-terminal domain-containing protein</fullName>
    </submittedName>
</protein>
<name>A0AC34RAR3_9BILA</name>
<sequence>MSKFFRASDSESSDSEESVDVPIQRPQERRKNLDFLSDSDNEGPRRVVRSAKDKVYEELKDYIRQSRNAEKIKDVNKLLSNFESITKCFEKAKTIIAKEGLTFPRFYIRYLAQLDDVLAVLWEEKDTRTNMSKANQNSLKTLRLKMKKYIREFETELASYREGPDPVGYTSQEEGSDEEEEVEEPVVHETKKKIAAAVIDSDASSDEDEWASDHESDSSESDIDLEGKEMEELRRYFLKSTKAEKEGKKDRDKPSRLKPKPVEAPEDDGGEWSVVVAGGEKPLFPNKAEITLESFLKKFNEINTGRGKRSTNTRQYLKYLEELFEIAKEKSFGPGILVKIRLTVISALFEIDSKMTTAMDYNSWTKTLEVVNTLFDLLDQHKNVIVSLQTTDEEENFLSDAKPYRITGSLVLIVKRLDDELTKIFQHTDCHSTDYLEKLKGERDLCTLIEKAEAYPYRITGSLVLIVKRLDDELTKIFQHTDCHSTDYLEKLKGERDLCTLIEKAEAYVDVHRTDNVFDSTEIAIIYVMRIEHLYYKYSTDESESEKLMDHLCKVIYSLPDVKQFRQRALLCQIYHHAMHDRWYKAKELLLMSHLQAIVDHSDAATQVLYNRTICQLGLCAFRHGFIREAHQGLSEIQNTQRAKEFLAQGVPPRSVDKSSEQEAKERSMQIPYHMHINLELLECVYLICAMLLEIPNI</sequence>